<dbReference type="RefSeq" id="WP_155701795.1">
    <property type="nucleotide sequence ID" value="NZ_CP034235.1"/>
</dbReference>
<keyword evidence="2" id="KW-1185">Reference proteome</keyword>
<gene>
    <name evidence="1" type="ORF">EHS13_18470</name>
</gene>
<proteinExistence type="predicted"/>
<evidence type="ECO:0008006" key="3">
    <source>
        <dbReference type="Google" id="ProtNLM"/>
    </source>
</evidence>
<reference evidence="2" key="1">
    <citation type="submission" date="2018-11" db="EMBL/GenBank/DDBJ databases">
        <title>Complete genome sequence of Paenibacillus sp. ML311-T8.</title>
        <authorList>
            <person name="Nam Y.-D."/>
            <person name="Kang J."/>
            <person name="Chung W.-H."/>
            <person name="Park Y.S."/>
        </authorList>
    </citation>
    <scope>NUCLEOTIDE SEQUENCE [LARGE SCALE GENOMIC DNA]</scope>
    <source>
        <strain evidence="2">ML311-T8</strain>
    </source>
</reference>
<accession>A0A6B8RM37</accession>
<dbReference type="InterPro" id="IPR025681">
    <property type="entry name" value="COOH-NH2_lig"/>
</dbReference>
<dbReference type="KEGG" id="ppsc:EHS13_18470"/>
<evidence type="ECO:0000313" key="1">
    <source>
        <dbReference type="EMBL" id="QGQ96722.1"/>
    </source>
</evidence>
<dbReference type="AlphaFoldDB" id="A0A6B8RM37"/>
<dbReference type="Pfam" id="PF14395">
    <property type="entry name" value="COOH-NH2_lig"/>
    <property type="match status" value="1"/>
</dbReference>
<sequence>METYLLHNNQSGVDKLLPLLHFEHGESLSPIFQKTMILSWGADFSGRTITGENIQIFNDPKSVLQCNNKKTMRQIIELHGLKISPAENRPEYRIEYRIPIFHLKALSVFIKKSKTTLWSSRLSFSESNRGRFEELEVNERVGFYVRRAMREARKAVYALGLEFALVHIGILGRGDTVVIDVNPTPVLNQRLAQCYADEMNAFATELRTVNPPYIARVKPILIGADPEFILRKPNGKIVSADRFMGREGVVGCDAVVLSGHRIVLPLVELRPQPSTSPIILTHHIRNLMQKAQKMINEPELDWLAGAMPVKGLPLGGHIHFSGVEVNSMLLRVLDNYLALPLVLLESESIYHRRPRYGFLGDFRRQSHGGFEYRSLPSWLVSPTVTVGVLSLGMVIAHHYLELQQRPLRLLEVQRAFYQGAKDRIKPHIEKLWLDIKQTTTYLKYQKELNRLFQMILLKEDWQEEQDFRKNWRIDSQREFML</sequence>
<dbReference type="EMBL" id="CP034235">
    <property type="protein sequence ID" value="QGQ96722.1"/>
    <property type="molecule type" value="Genomic_DNA"/>
</dbReference>
<dbReference type="Proteomes" id="UP000426246">
    <property type="component" value="Chromosome"/>
</dbReference>
<organism evidence="1 2">
    <name type="scientific">Paenibacillus psychroresistens</name>
    <dbReference type="NCBI Taxonomy" id="1778678"/>
    <lineage>
        <taxon>Bacteria</taxon>
        <taxon>Bacillati</taxon>
        <taxon>Bacillota</taxon>
        <taxon>Bacilli</taxon>
        <taxon>Bacillales</taxon>
        <taxon>Paenibacillaceae</taxon>
        <taxon>Paenibacillus</taxon>
    </lineage>
</organism>
<dbReference type="OrthoDB" id="2078085at2"/>
<evidence type="ECO:0000313" key="2">
    <source>
        <dbReference type="Proteomes" id="UP000426246"/>
    </source>
</evidence>
<name>A0A6B8RM37_9BACL</name>
<protein>
    <recommendedName>
        <fullName evidence="3">Phage phiEco32-like COOH-NH2 ligase-type 2</fullName>
    </recommendedName>
</protein>